<proteinExistence type="predicted"/>
<reference evidence="1" key="1">
    <citation type="journal article" date="2023" name="Mol. Phylogenet. Evol.">
        <title>Genome-scale phylogeny and comparative genomics of the fungal order Sordariales.</title>
        <authorList>
            <person name="Hensen N."/>
            <person name="Bonometti L."/>
            <person name="Westerberg I."/>
            <person name="Brannstrom I.O."/>
            <person name="Guillou S."/>
            <person name="Cros-Aarteil S."/>
            <person name="Calhoun S."/>
            <person name="Haridas S."/>
            <person name="Kuo A."/>
            <person name="Mondo S."/>
            <person name="Pangilinan J."/>
            <person name="Riley R."/>
            <person name="LaButti K."/>
            <person name="Andreopoulos B."/>
            <person name="Lipzen A."/>
            <person name="Chen C."/>
            <person name="Yan M."/>
            <person name="Daum C."/>
            <person name="Ng V."/>
            <person name="Clum A."/>
            <person name="Steindorff A."/>
            <person name="Ohm R.A."/>
            <person name="Martin F."/>
            <person name="Silar P."/>
            <person name="Natvig D.O."/>
            <person name="Lalanne C."/>
            <person name="Gautier V."/>
            <person name="Ament-Velasquez S.L."/>
            <person name="Kruys A."/>
            <person name="Hutchinson M.I."/>
            <person name="Powell A.J."/>
            <person name="Barry K."/>
            <person name="Miller A.N."/>
            <person name="Grigoriev I.V."/>
            <person name="Debuchy R."/>
            <person name="Gladieux P."/>
            <person name="Hiltunen Thoren M."/>
            <person name="Johannesson H."/>
        </authorList>
    </citation>
    <scope>NUCLEOTIDE SEQUENCE</scope>
    <source>
        <strain evidence="1">CBS 892.96</strain>
    </source>
</reference>
<evidence type="ECO:0000313" key="1">
    <source>
        <dbReference type="EMBL" id="KAK4171689.1"/>
    </source>
</evidence>
<reference evidence="1" key="2">
    <citation type="submission" date="2023-05" db="EMBL/GenBank/DDBJ databases">
        <authorList>
            <consortium name="Lawrence Berkeley National Laboratory"/>
            <person name="Steindorff A."/>
            <person name="Hensen N."/>
            <person name="Bonometti L."/>
            <person name="Westerberg I."/>
            <person name="Brannstrom I.O."/>
            <person name="Guillou S."/>
            <person name="Cros-Aarteil S."/>
            <person name="Calhoun S."/>
            <person name="Haridas S."/>
            <person name="Kuo A."/>
            <person name="Mondo S."/>
            <person name="Pangilinan J."/>
            <person name="Riley R."/>
            <person name="Labutti K."/>
            <person name="Andreopoulos B."/>
            <person name="Lipzen A."/>
            <person name="Chen C."/>
            <person name="Yanf M."/>
            <person name="Daum C."/>
            <person name="Ng V."/>
            <person name="Clum A."/>
            <person name="Ohm R."/>
            <person name="Martin F."/>
            <person name="Silar P."/>
            <person name="Natvig D."/>
            <person name="Lalanne C."/>
            <person name="Gautier V."/>
            <person name="Ament-Velasquez S.L."/>
            <person name="Kruys A."/>
            <person name="Hutchinson M.I."/>
            <person name="Powell A.J."/>
            <person name="Barry K."/>
            <person name="Miller A.N."/>
            <person name="Grigoriev I.V."/>
            <person name="Debuchy R."/>
            <person name="Gladieux P."/>
            <person name="Thoren M.H."/>
            <person name="Johannesson H."/>
        </authorList>
    </citation>
    <scope>NUCLEOTIDE SEQUENCE</scope>
    <source>
        <strain evidence="1">CBS 892.96</strain>
    </source>
</reference>
<accession>A0AAN6VXM5</accession>
<sequence>MRRVRSCMCNLTIQSSFGCFTWYRVSPALFLLCFLPLAISSSASTFNTFSLGPFCANRESGFLSESGANHGDFRFFRPSQAINYAGR</sequence>
<dbReference type="Proteomes" id="UP001302321">
    <property type="component" value="Unassembled WGS sequence"/>
</dbReference>
<dbReference type="PROSITE" id="PS51257">
    <property type="entry name" value="PROKAR_LIPOPROTEIN"/>
    <property type="match status" value="1"/>
</dbReference>
<comment type="caution">
    <text evidence="1">The sequence shown here is derived from an EMBL/GenBank/DDBJ whole genome shotgun (WGS) entry which is preliminary data.</text>
</comment>
<keyword evidence="2" id="KW-1185">Reference proteome</keyword>
<dbReference type="AlphaFoldDB" id="A0AAN6VXM5"/>
<organism evidence="1 2">
    <name type="scientific">Triangularia setosa</name>
    <dbReference type="NCBI Taxonomy" id="2587417"/>
    <lineage>
        <taxon>Eukaryota</taxon>
        <taxon>Fungi</taxon>
        <taxon>Dikarya</taxon>
        <taxon>Ascomycota</taxon>
        <taxon>Pezizomycotina</taxon>
        <taxon>Sordariomycetes</taxon>
        <taxon>Sordariomycetidae</taxon>
        <taxon>Sordariales</taxon>
        <taxon>Podosporaceae</taxon>
        <taxon>Triangularia</taxon>
    </lineage>
</organism>
<evidence type="ECO:0000313" key="2">
    <source>
        <dbReference type="Proteomes" id="UP001302321"/>
    </source>
</evidence>
<name>A0AAN6VXM5_9PEZI</name>
<dbReference type="EMBL" id="MU866521">
    <property type="protein sequence ID" value="KAK4171689.1"/>
    <property type="molecule type" value="Genomic_DNA"/>
</dbReference>
<gene>
    <name evidence="1" type="ORF">QBC36DRAFT_339482</name>
</gene>
<protein>
    <submittedName>
        <fullName evidence="1">Uncharacterized protein</fullName>
    </submittedName>
</protein>